<accession>A0A7V4TZZ5</accession>
<dbReference type="PANTHER" id="PTHR36842">
    <property type="entry name" value="PROTEIN TOLB HOMOLOG"/>
    <property type="match status" value="1"/>
</dbReference>
<dbReference type="Proteomes" id="UP000885779">
    <property type="component" value="Unassembled WGS sequence"/>
</dbReference>
<dbReference type="EMBL" id="DRQG01000068">
    <property type="protein sequence ID" value="HGY55495.1"/>
    <property type="molecule type" value="Genomic_DNA"/>
</dbReference>
<comment type="caution">
    <text evidence="2">The sequence shown here is derived from an EMBL/GenBank/DDBJ whole genome shotgun (WGS) entry which is preliminary data.</text>
</comment>
<dbReference type="Gene3D" id="2.40.160.50">
    <property type="entry name" value="membrane protein fhac: a member of the omp85/tpsb transporter family"/>
    <property type="match status" value="1"/>
</dbReference>
<name>A0A7V4TZZ5_CALAY</name>
<dbReference type="AlphaFoldDB" id="A0A7V4TZZ5"/>
<dbReference type="SUPFAM" id="SSF69304">
    <property type="entry name" value="Tricorn protease N-terminal domain"/>
    <property type="match status" value="1"/>
</dbReference>
<protein>
    <recommendedName>
        <fullName evidence="3">Bacterial surface antigen (D15) domain-containing protein</fullName>
    </recommendedName>
</protein>
<proteinExistence type="inferred from homology"/>
<reference evidence="2" key="1">
    <citation type="journal article" date="2020" name="mSystems">
        <title>Genome- and Community-Level Interaction Insights into Carbon Utilization and Element Cycling Functions of Hydrothermarchaeota in Hydrothermal Sediment.</title>
        <authorList>
            <person name="Zhou Z."/>
            <person name="Liu Y."/>
            <person name="Xu W."/>
            <person name="Pan J."/>
            <person name="Luo Z.H."/>
            <person name="Li M."/>
        </authorList>
    </citation>
    <scope>NUCLEOTIDE SEQUENCE [LARGE SCALE GENOMIC DNA]</scope>
    <source>
        <strain evidence="2">HyVt-577</strain>
    </source>
</reference>
<dbReference type="InterPro" id="IPR011042">
    <property type="entry name" value="6-blade_b-propeller_TolB-like"/>
</dbReference>
<evidence type="ECO:0008006" key="3">
    <source>
        <dbReference type="Google" id="ProtNLM"/>
    </source>
</evidence>
<sequence length="946" mass="110129">MRRFSHRLNSATTSFILLILCFSTLFGQGFHFGRNKVQYTHFDWQIMETTHFDIYFYPEMKDIAEIGARFAEDSYSYLETKFNHSVNRRIPLIFYSTHLFFQQTNITPGFIPEGVGGFFEFIKGRVVLPSNGDLKQFKRVIQHELVHVFMHSKINNVYASHDQIDGAYPPLWFVEGLAEYWSGAKWDAKAEMVLKDAVLNNYVVGLVEMRRIYGTFTMYKIGQDIVGYIAKEYGEDKLLKLLEVLWKYNYFEQCFQDILGVSYREFDKHYLYHLKKRYYPLLAREDFNDQVSETVVRDGYNFKPAYFKMDGQEYIAFVGNRTGYSSIFMKPLRPMRIDEEEEVETLLQGESSSDFEAFHIFDSKIDVNADGQLVFTSKSGETDALYIYDIRQRRVIAKHYFDRLVGLFSPSWSADGKEIVFSGLDVSGYKDIYIFRPQEEELIQLTDDFYNDENPVFSPDGNFIAFSSDRTDYGPQGAQNIFLLNRNSGDIFYLTFGNQSDQSPVFSPDGRYLAYTSDKTGTYNIFIINKPLQAVLKQEPIKTYQMTRYVGTTFDPEWTETGGLLFGTFESGRFQIRLDPDFLQKQDKAQIIATTHIPILEEHWSFAKIDASRVRGFHPYQRNYTLDFAQGQVLQDPVFGTTGGAQFVFTDMLGNDQYYVLVYNNARTTSDFWKSFNLGLTKVSLGDRLNYSYGVFRFAGFYYNPQDLYYYEERVGGNFVFSYPLSQFTRVSLNQSFSYSDKDWLIDKSRIAYLNSSFVSFVHDNSLWGPTGPMDGGRFNITLGNTYDFVFSRVNYFTVFVDLRQYFRLSQRSAYAVRLFTLYNQGKEARQYYFGGSWDLRLYPRWSMHGERLFLISQELRFPLIDLIGIRFPFGSFGLQGIRGALFVDAGNAWNDVWTGIKGSFGLGIRLNLGGALVLRWDIGRLTDFRRISNNTITQFFFGWDF</sequence>
<organism evidence="2">
    <name type="scientific">Caldithrix abyssi</name>
    <dbReference type="NCBI Taxonomy" id="187145"/>
    <lineage>
        <taxon>Bacteria</taxon>
        <taxon>Pseudomonadati</taxon>
        <taxon>Calditrichota</taxon>
        <taxon>Calditrichia</taxon>
        <taxon>Calditrichales</taxon>
        <taxon>Calditrichaceae</taxon>
        <taxon>Caldithrix</taxon>
    </lineage>
</organism>
<evidence type="ECO:0000256" key="1">
    <source>
        <dbReference type="ARBA" id="ARBA00009820"/>
    </source>
</evidence>
<evidence type="ECO:0000313" key="2">
    <source>
        <dbReference type="EMBL" id="HGY55495.1"/>
    </source>
</evidence>
<dbReference type="InterPro" id="IPR011659">
    <property type="entry name" value="WD40"/>
</dbReference>
<dbReference type="Pfam" id="PF07676">
    <property type="entry name" value="PD40"/>
    <property type="match status" value="3"/>
</dbReference>
<dbReference type="Gene3D" id="2.120.10.30">
    <property type="entry name" value="TolB, C-terminal domain"/>
    <property type="match status" value="1"/>
</dbReference>
<gene>
    <name evidence="2" type="ORF">ENK44_07340</name>
</gene>
<comment type="similarity">
    <text evidence="1">Belongs to the TolB family.</text>
</comment>